<comment type="caution">
    <text evidence="1">The sequence shown here is derived from an EMBL/GenBank/DDBJ whole genome shotgun (WGS) entry which is preliminary data.</text>
</comment>
<gene>
    <name evidence="1" type="ORF">GCM10022247_35840</name>
</gene>
<dbReference type="Proteomes" id="UP001501747">
    <property type="component" value="Unassembled WGS sequence"/>
</dbReference>
<protein>
    <submittedName>
        <fullName evidence="1">Uncharacterized protein</fullName>
    </submittedName>
</protein>
<accession>A0ABP7SE08</accession>
<proteinExistence type="predicted"/>
<keyword evidence="2" id="KW-1185">Reference proteome</keyword>
<evidence type="ECO:0000313" key="1">
    <source>
        <dbReference type="EMBL" id="GAA4010465.1"/>
    </source>
</evidence>
<sequence length="129" mass="14247">MNASDGERQPVKSKMITIRGTARRVHADDVDLAELLLKMTTEPLVLRKDLNAQWNTLASDIAASEYAVAYSKRDRGSLVTQVLRGALRELDKLGAIQRVAQPPAVIIRDRALLVELVQAWDAAVVDSKE</sequence>
<name>A0ABP7SE08_9PSEU</name>
<reference evidence="2" key="1">
    <citation type="journal article" date="2019" name="Int. J. Syst. Evol. Microbiol.">
        <title>The Global Catalogue of Microorganisms (GCM) 10K type strain sequencing project: providing services to taxonomists for standard genome sequencing and annotation.</title>
        <authorList>
            <consortium name="The Broad Institute Genomics Platform"/>
            <consortium name="The Broad Institute Genome Sequencing Center for Infectious Disease"/>
            <person name="Wu L."/>
            <person name="Ma J."/>
        </authorList>
    </citation>
    <scope>NUCLEOTIDE SEQUENCE [LARGE SCALE GENOMIC DNA]</scope>
    <source>
        <strain evidence="2">JCM 17342</strain>
    </source>
</reference>
<dbReference type="RefSeq" id="WP_344876148.1">
    <property type="nucleotide sequence ID" value="NZ_BAABAL010000012.1"/>
</dbReference>
<organism evidence="1 2">
    <name type="scientific">Allokutzneria multivorans</name>
    <dbReference type="NCBI Taxonomy" id="1142134"/>
    <lineage>
        <taxon>Bacteria</taxon>
        <taxon>Bacillati</taxon>
        <taxon>Actinomycetota</taxon>
        <taxon>Actinomycetes</taxon>
        <taxon>Pseudonocardiales</taxon>
        <taxon>Pseudonocardiaceae</taxon>
        <taxon>Allokutzneria</taxon>
    </lineage>
</organism>
<dbReference type="EMBL" id="BAABAL010000012">
    <property type="protein sequence ID" value="GAA4010465.1"/>
    <property type="molecule type" value="Genomic_DNA"/>
</dbReference>
<evidence type="ECO:0000313" key="2">
    <source>
        <dbReference type="Proteomes" id="UP001501747"/>
    </source>
</evidence>